<evidence type="ECO:0000259" key="5">
    <source>
        <dbReference type="PROSITE" id="PS50850"/>
    </source>
</evidence>
<evidence type="ECO:0000313" key="6">
    <source>
        <dbReference type="EMBL" id="SAL30917.1"/>
    </source>
</evidence>
<dbReference type="OrthoDB" id="8724598at2"/>
<dbReference type="EMBL" id="FCOL02000005">
    <property type="protein sequence ID" value="SAL30917.1"/>
    <property type="molecule type" value="Genomic_DNA"/>
</dbReference>
<proteinExistence type="predicted"/>
<gene>
    <name evidence="6" type="ORF">AWB67_01293</name>
</gene>
<feature type="transmembrane region" description="Helical" evidence="4">
    <location>
        <begin position="376"/>
        <end position="397"/>
    </location>
</feature>
<feature type="transmembrane region" description="Helical" evidence="4">
    <location>
        <begin position="171"/>
        <end position="192"/>
    </location>
</feature>
<dbReference type="Gene3D" id="1.20.1250.20">
    <property type="entry name" value="MFS general substrate transporter like domains"/>
    <property type="match status" value="2"/>
</dbReference>
<dbReference type="GO" id="GO:0022857">
    <property type="term" value="F:transmembrane transporter activity"/>
    <property type="evidence" value="ECO:0007669"/>
    <property type="project" value="InterPro"/>
</dbReference>
<keyword evidence="1 4" id="KW-0812">Transmembrane</keyword>
<dbReference type="Proteomes" id="UP000054925">
    <property type="component" value="Unassembled WGS sequence"/>
</dbReference>
<dbReference type="PANTHER" id="PTHR23527">
    <property type="entry name" value="BLL3282 PROTEIN"/>
    <property type="match status" value="1"/>
</dbReference>
<name>A0A158GG85_9BURK</name>
<feature type="domain" description="Major facilitator superfamily (MFS) profile" evidence="5">
    <location>
        <begin position="1"/>
        <end position="402"/>
    </location>
</feature>
<dbReference type="InterPro" id="IPR011701">
    <property type="entry name" value="MFS"/>
</dbReference>
<organism evidence="6 7">
    <name type="scientific">Caballeronia terrestris</name>
    <dbReference type="NCBI Taxonomy" id="1226301"/>
    <lineage>
        <taxon>Bacteria</taxon>
        <taxon>Pseudomonadati</taxon>
        <taxon>Pseudomonadota</taxon>
        <taxon>Betaproteobacteria</taxon>
        <taxon>Burkholderiales</taxon>
        <taxon>Burkholderiaceae</taxon>
        <taxon>Caballeronia</taxon>
    </lineage>
</organism>
<accession>A0A158GG85</accession>
<feature type="transmembrane region" description="Helical" evidence="4">
    <location>
        <begin position="53"/>
        <end position="75"/>
    </location>
</feature>
<sequence length="404" mass="41253">MDDARTAIPRPGQWHAQPVTLACTLAIQAVATAATLAFPILSPAMPGVPPAAVGVFLAVVYFGAMIGSVVGSAFVTSLGPIRTSQAALLLQGVALALLVIDSDALRLPAALLCGLGYGPITPASSQILARSTPPERMGIAFSLKQTGVPLGGLLAGAMLPFIATFCSWRVGLAGLALVALIVSMFSTPLRVLDAGATGRLSLSSAWRRPIVEVLAHPQLRSMAIVSLLFSACQLSVSGYLMTFLHRDAGIGLAQAGMIYAVAQGAGIGGRLLWGHLADRIGSSRKVLMALCVLLAMSAVATGSFSGQWGIVALCAVSAVLGATAIGWNGVFLGELARLAPKGSVASVTGGALFFTYFGVVAGPPAFGLFAQHAESFGAAFVALGVVPLVALAMLYFAGRGRREK</sequence>
<dbReference type="SUPFAM" id="SSF103473">
    <property type="entry name" value="MFS general substrate transporter"/>
    <property type="match status" value="1"/>
</dbReference>
<keyword evidence="3 4" id="KW-0472">Membrane</keyword>
<keyword evidence="2 4" id="KW-1133">Transmembrane helix</keyword>
<feature type="transmembrane region" description="Helical" evidence="4">
    <location>
        <begin position="310"/>
        <end position="332"/>
    </location>
</feature>
<dbReference type="InterPro" id="IPR020846">
    <property type="entry name" value="MFS_dom"/>
</dbReference>
<dbReference type="PANTHER" id="PTHR23527:SF1">
    <property type="entry name" value="BLL3282 PROTEIN"/>
    <property type="match status" value="1"/>
</dbReference>
<evidence type="ECO:0000256" key="2">
    <source>
        <dbReference type="ARBA" id="ARBA00022989"/>
    </source>
</evidence>
<feature type="transmembrane region" description="Helical" evidence="4">
    <location>
        <begin position="224"/>
        <end position="244"/>
    </location>
</feature>
<reference evidence="6" key="1">
    <citation type="submission" date="2016-01" db="EMBL/GenBank/DDBJ databases">
        <authorList>
            <person name="Peeters C."/>
        </authorList>
    </citation>
    <scope>NUCLEOTIDE SEQUENCE [LARGE SCALE GENOMIC DNA]</scope>
    <source>
        <strain evidence="6">LMG 22937</strain>
    </source>
</reference>
<evidence type="ECO:0000256" key="1">
    <source>
        <dbReference type="ARBA" id="ARBA00022692"/>
    </source>
</evidence>
<evidence type="ECO:0000313" key="7">
    <source>
        <dbReference type="Proteomes" id="UP000054925"/>
    </source>
</evidence>
<protein>
    <submittedName>
        <fullName evidence="6">3-hydroxyphenylpropionic transporter MhpT</fullName>
    </submittedName>
</protein>
<feature type="transmembrane region" description="Helical" evidence="4">
    <location>
        <begin position="344"/>
        <end position="370"/>
    </location>
</feature>
<dbReference type="AlphaFoldDB" id="A0A158GG85"/>
<dbReference type="InterPro" id="IPR036259">
    <property type="entry name" value="MFS_trans_sf"/>
</dbReference>
<dbReference type="InterPro" id="IPR052952">
    <property type="entry name" value="MFS-Transporter"/>
</dbReference>
<keyword evidence="7" id="KW-1185">Reference proteome</keyword>
<evidence type="ECO:0000256" key="4">
    <source>
        <dbReference type="SAM" id="Phobius"/>
    </source>
</evidence>
<comment type="caution">
    <text evidence="6">The sequence shown here is derived from an EMBL/GenBank/DDBJ whole genome shotgun (WGS) entry which is preliminary data.</text>
</comment>
<dbReference type="PROSITE" id="PS50850">
    <property type="entry name" value="MFS"/>
    <property type="match status" value="1"/>
</dbReference>
<dbReference type="Pfam" id="PF07690">
    <property type="entry name" value="MFS_1"/>
    <property type="match status" value="1"/>
</dbReference>
<feature type="transmembrane region" description="Helical" evidence="4">
    <location>
        <begin position="146"/>
        <end position="165"/>
    </location>
</feature>
<evidence type="ECO:0000256" key="3">
    <source>
        <dbReference type="ARBA" id="ARBA00023136"/>
    </source>
</evidence>
<dbReference type="RefSeq" id="WP_087655410.1">
    <property type="nucleotide sequence ID" value="NZ_FCOL02000005.1"/>
</dbReference>
<dbReference type="PROSITE" id="PS51257">
    <property type="entry name" value="PROKAR_LIPOPROTEIN"/>
    <property type="match status" value="1"/>
</dbReference>
<feature type="transmembrane region" description="Helical" evidence="4">
    <location>
        <begin position="285"/>
        <end position="304"/>
    </location>
</feature>
<feature type="transmembrane region" description="Helical" evidence="4">
    <location>
        <begin position="250"/>
        <end position="273"/>
    </location>
</feature>
<feature type="transmembrane region" description="Helical" evidence="4">
    <location>
        <begin position="19"/>
        <end position="41"/>
    </location>
</feature>